<dbReference type="GO" id="GO:0005243">
    <property type="term" value="F:gap junction channel activity"/>
    <property type="evidence" value="ECO:0007669"/>
    <property type="project" value="TreeGrafter"/>
</dbReference>
<dbReference type="GO" id="GO:0005921">
    <property type="term" value="C:gap junction"/>
    <property type="evidence" value="ECO:0007669"/>
    <property type="project" value="UniProtKB-UniRule"/>
</dbReference>
<evidence type="ECO:0000256" key="4">
    <source>
        <dbReference type="ARBA" id="ARBA00022692"/>
    </source>
</evidence>
<dbReference type="Proteomes" id="UP000735302">
    <property type="component" value="Unassembled WGS sequence"/>
</dbReference>
<dbReference type="GO" id="GO:0034220">
    <property type="term" value="P:monoatomic ion transmembrane transport"/>
    <property type="evidence" value="ECO:0007669"/>
    <property type="project" value="UniProtKB-KW"/>
</dbReference>
<dbReference type="EMBL" id="BLXT01004955">
    <property type="protein sequence ID" value="GFO18377.1"/>
    <property type="molecule type" value="Genomic_DNA"/>
</dbReference>
<reference evidence="11 12" key="1">
    <citation type="journal article" date="2021" name="Elife">
        <title>Chloroplast acquisition without the gene transfer in kleptoplastic sea slugs, Plakobranchus ocellatus.</title>
        <authorList>
            <person name="Maeda T."/>
            <person name="Takahashi S."/>
            <person name="Yoshida T."/>
            <person name="Shimamura S."/>
            <person name="Takaki Y."/>
            <person name="Nagai Y."/>
            <person name="Toyoda A."/>
            <person name="Suzuki Y."/>
            <person name="Arimoto A."/>
            <person name="Ishii H."/>
            <person name="Satoh N."/>
            <person name="Nishiyama T."/>
            <person name="Hasebe M."/>
            <person name="Maruyama T."/>
            <person name="Minagawa J."/>
            <person name="Obokata J."/>
            <person name="Shigenobu S."/>
        </authorList>
    </citation>
    <scope>NUCLEOTIDE SEQUENCE [LARGE SCALE GENOMIC DNA]</scope>
</reference>
<evidence type="ECO:0000256" key="10">
    <source>
        <dbReference type="SAM" id="MobiDB-lite"/>
    </source>
</evidence>
<dbReference type="PROSITE" id="PS51013">
    <property type="entry name" value="PANNEXIN"/>
    <property type="match status" value="1"/>
</dbReference>
<feature type="transmembrane region" description="Helical" evidence="9">
    <location>
        <begin position="141"/>
        <end position="160"/>
    </location>
</feature>
<dbReference type="PANTHER" id="PTHR11893:SF36">
    <property type="entry name" value="INNEXIN-5"/>
    <property type="match status" value="1"/>
</dbReference>
<evidence type="ECO:0000256" key="6">
    <source>
        <dbReference type="ARBA" id="ARBA00023065"/>
    </source>
</evidence>
<feature type="region of interest" description="Disordered" evidence="10">
    <location>
        <begin position="377"/>
        <end position="431"/>
    </location>
</feature>
<comment type="similarity">
    <text evidence="9">Belongs to the pannexin family.</text>
</comment>
<keyword evidence="6 9" id="KW-0406">Ion transport</keyword>
<accession>A0AAV4BHC7</accession>
<evidence type="ECO:0000256" key="7">
    <source>
        <dbReference type="ARBA" id="ARBA00023136"/>
    </source>
</evidence>
<proteinExistence type="inferred from homology"/>
<keyword evidence="4 9" id="KW-0812">Transmembrane</keyword>
<evidence type="ECO:0000256" key="3">
    <source>
        <dbReference type="ARBA" id="ARBA00022475"/>
    </source>
</evidence>
<evidence type="ECO:0000313" key="12">
    <source>
        <dbReference type="Proteomes" id="UP000735302"/>
    </source>
</evidence>
<organism evidence="11 12">
    <name type="scientific">Plakobranchus ocellatus</name>
    <dbReference type="NCBI Taxonomy" id="259542"/>
    <lineage>
        <taxon>Eukaryota</taxon>
        <taxon>Metazoa</taxon>
        <taxon>Spiralia</taxon>
        <taxon>Lophotrochozoa</taxon>
        <taxon>Mollusca</taxon>
        <taxon>Gastropoda</taxon>
        <taxon>Heterobranchia</taxon>
        <taxon>Euthyneura</taxon>
        <taxon>Panpulmonata</taxon>
        <taxon>Sacoglossa</taxon>
        <taxon>Placobranchoidea</taxon>
        <taxon>Plakobranchidae</taxon>
        <taxon>Plakobranchus</taxon>
    </lineage>
</organism>
<name>A0AAV4BHC7_9GAST</name>
<comment type="subcellular location">
    <subcellularLocation>
        <location evidence="1 9">Cell membrane</location>
        <topology evidence="1 9">Multi-pass membrane protein</topology>
    </subcellularLocation>
</comment>
<comment type="function">
    <text evidence="9">Structural component of the gap junctions.</text>
</comment>
<comment type="caution">
    <text evidence="11">The sequence shown here is derived from an EMBL/GenBank/DDBJ whole genome shotgun (WGS) entry which is preliminary data.</text>
</comment>
<evidence type="ECO:0000256" key="2">
    <source>
        <dbReference type="ARBA" id="ARBA00022448"/>
    </source>
</evidence>
<evidence type="ECO:0000256" key="5">
    <source>
        <dbReference type="ARBA" id="ARBA00022989"/>
    </source>
</evidence>
<evidence type="ECO:0000313" key="11">
    <source>
        <dbReference type="EMBL" id="GFO18377.1"/>
    </source>
</evidence>
<keyword evidence="12" id="KW-1185">Reference proteome</keyword>
<keyword evidence="5 9" id="KW-1133">Transmembrane helix</keyword>
<dbReference type="PANTHER" id="PTHR11893">
    <property type="entry name" value="INNEXIN"/>
    <property type="match status" value="1"/>
</dbReference>
<evidence type="ECO:0000256" key="8">
    <source>
        <dbReference type="ARBA" id="ARBA00023303"/>
    </source>
</evidence>
<sequence length="527" mass="59997">MRKSLRPEISPKQFGFMPDKGTRNATFTLSMLMRVRKAVCNMFTDILTASSITRANDEDLCSQINYVWTAAFLSVVGLLITMAQYVGDPIQCLCPAQLTDAQCNYTKALCWVKHNYFVHEDSPIAFNEDDRYELTVAYYPWIPWILFTMAAVLNVPNILWQSFAPSSGLDLKKFIAKADMHENLDNLGKILMLWLGKRKRRDMSIVGKVRRAAGSCGLFWCGRYQRSYLCGLVLFTKLGYLVTSAGCFFALGIFIDENMLSYGLDVVSDFLHGASYNLARFPVYTICDIKIRQLANVHTYSFQCVLPYNMFNQKIFIFLWFWFIIISVINAYSFTKWALHLLSYANRRRFVENYARMLHHLLQRKNMVIRRRDENADSIPADGEADGGADVGASHNPAGGEEDIEIIPTTDPNADGDRRARASVSDNPQPKRVRVTLPEARGLLRSRSHPRGELSARPVSSIEVDEVGEANARRERSINWITSKMMQEFGHDGVAVFRILENSVGIVISNRIFQELYEQLSGNMHFS</sequence>
<dbReference type="InterPro" id="IPR000990">
    <property type="entry name" value="Innexin"/>
</dbReference>
<dbReference type="PRINTS" id="PR01262">
    <property type="entry name" value="INNEXIN"/>
</dbReference>
<keyword evidence="3" id="KW-1003">Cell membrane</keyword>
<protein>
    <recommendedName>
        <fullName evidence="9">Innexin</fullName>
    </recommendedName>
</protein>
<keyword evidence="7 9" id="KW-0472">Membrane</keyword>
<feature type="transmembrane region" description="Helical" evidence="9">
    <location>
        <begin position="228"/>
        <end position="255"/>
    </location>
</feature>
<evidence type="ECO:0000256" key="9">
    <source>
        <dbReference type="RuleBase" id="RU010713"/>
    </source>
</evidence>
<keyword evidence="8 9" id="KW-0407">Ion channel</keyword>
<evidence type="ECO:0000256" key="1">
    <source>
        <dbReference type="ARBA" id="ARBA00004651"/>
    </source>
</evidence>
<dbReference type="Pfam" id="PF00876">
    <property type="entry name" value="Innexin"/>
    <property type="match status" value="1"/>
</dbReference>
<dbReference type="AlphaFoldDB" id="A0AAV4BHC7"/>
<feature type="transmembrane region" description="Helical" evidence="9">
    <location>
        <begin position="315"/>
        <end position="339"/>
    </location>
</feature>
<dbReference type="GO" id="GO:0005886">
    <property type="term" value="C:plasma membrane"/>
    <property type="evidence" value="ECO:0007669"/>
    <property type="project" value="UniProtKB-SubCell"/>
</dbReference>
<keyword evidence="2 9" id="KW-0813">Transport</keyword>
<feature type="transmembrane region" description="Helical" evidence="9">
    <location>
        <begin position="66"/>
        <end position="86"/>
    </location>
</feature>
<gene>
    <name evidence="9" type="primary">inx</name>
    <name evidence="11" type="ORF">PoB_004488200</name>
</gene>